<evidence type="ECO:0000313" key="3">
    <source>
        <dbReference type="EMBL" id="KAL3748055.1"/>
    </source>
</evidence>
<organism evidence="3 4">
    <name type="scientific">Eucalyptus globulus</name>
    <name type="common">Tasmanian blue gum</name>
    <dbReference type="NCBI Taxonomy" id="34317"/>
    <lineage>
        <taxon>Eukaryota</taxon>
        <taxon>Viridiplantae</taxon>
        <taxon>Streptophyta</taxon>
        <taxon>Embryophyta</taxon>
        <taxon>Tracheophyta</taxon>
        <taxon>Spermatophyta</taxon>
        <taxon>Magnoliopsida</taxon>
        <taxon>eudicotyledons</taxon>
        <taxon>Gunneridae</taxon>
        <taxon>Pentapetalae</taxon>
        <taxon>rosids</taxon>
        <taxon>malvids</taxon>
        <taxon>Myrtales</taxon>
        <taxon>Myrtaceae</taxon>
        <taxon>Myrtoideae</taxon>
        <taxon>Eucalypteae</taxon>
        <taxon>Eucalyptus</taxon>
    </lineage>
</organism>
<accession>A0ABD3L881</accession>
<feature type="compositionally biased region" description="Basic residues" evidence="1">
    <location>
        <begin position="67"/>
        <end position="77"/>
    </location>
</feature>
<dbReference type="InterPro" id="IPR057710">
    <property type="entry name" value="DUF7950"/>
</dbReference>
<gene>
    <name evidence="3" type="ORF">ACJRO7_009302</name>
</gene>
<proteinExistence type="predicted"/>
<comment type="caution">
    <text evidence="3">The sequence shown here is derived from an EMBL/GenBank/DDBJ whole genome shotgun (WGS) entry which is preliminary data.</text>
</comment>
<protein>
    <recommendedName>
        <fullName evidence="2">DUF7950 domain-containing protein</fullName>
    </recommendedName>
</protein>
<dbReference type="PANTHER" id="PTHR33595:SF7">
    <property type="entry name" value="OS12G0242500 PROTEIN"/>
    <property type="match status" value="1"/>
</dbReference>
<dbReference type="AlphaFoldDB" id="A0ABD3L881"/>
<evidence type="ECO:0000313" key="4">
    <source>
        <dbReference type="Proteomes" id="UP001634007"/>
    </source>
</evidence>
<evidence type="ECO:0000259" key="2">
    <source>
        <dbReference type="Pfam" id="PF25821"/>
    </source>
</evidence>
<sequence length="332" mass="35825">MDGRGGCCIARYAPGGGGGGGGGGGPYDMSKVDRIMLRFRPIAPKPACGGSSSSGGSSPEGKDTRVRPGRGRRRKARSGNDAATAKRSCRKRRACGKEKAGDASPPRQKVTLPLLPEMPERRVGGDLGKVKAGLVQAADYSRRAADPGFCRDKAEREMRDVPKWLSFDDNAPNPASGGHFGATIAAAPPLLQPWGRPSPCVTVECVTDTLVDGKALGRTDGERRRNLERDTCPGFTSDGLGRVTWTNGELRKMVGRQEEEEEEDCGVWLAVREEVGARVGRMMCGAFSCRVRMEYTRGRERRAVTLPCDVWRMDGGGFAWRLDVEAALRLGR</sequence>
<dbReference type="EMBL" id="JBJKBG010000002">
    <property type="protein sequence ID" value="KAL3748055.1"/>
    <property type="molecule type" value="Genomic_DNA"/>
</dbReference>
<keyword evidence="4" id="KW-1185">Reference proteome</keyword>
<dbReference type="Pfam" id="PF25821">
    <property type="entry name" value="DUF7950"/>
    <property type="match status" value="1"/>
</dbReference>
<feature type="domain" description="DUF7950" evidence="2">
    <location>
        <begin position="199"/>
        <end position="328"/>
    </location>
</feature>
<dbReference type="Proteomes" id="UP001634007">
    <property type="component" value="Unassembled WGS sequence"/>
</dbReference>
<evidence type="ECO:0000256" key="1">
    <source>
        <dbReference type="SAM" id="MobiDB-lite"/>
    </source>
</evidence>
<dbReference type="PANTHER" id="PTHR33595">
    <property type="entry name" value="VON WILLEBRAND FACTOR A DOMAIN PROTEIN"/>
    <property type="match status" value="1"/>
</dbReference>
<reference evidence="3 4" key="1">
    <citation type="submission" date="2024-11" db="EMBL/GenBank/DDBJ databases">
        <title>Chromosome-level genome assembly of Eucalyptus globulus Labill. provides insights into its genome evolution.</title>
        <authorList>
            <person name="Li X."/>
        </authorList>
    </citation>
    <scope>NUCLEOTIDE SEQUENCE [LARGE SCALE GENOMIC DNA]</scope>
    <source>
        <strain evidence="3">CL2024</strain>
        <tissue evidence="3">Fresh tender leaves</tissue>
    </source>
</reference>
<name>A0ABD3L881_EUCGL</name>
<feature type="region of interest" description="Disordered" evidence="1">
    <location>
        <begin position="36"/>
        <end position="112"/>
    </location>
</feature>